<evidence type="ECO:0000313" key="1">
    <source>
        <dbReference type="EMBL" id="KAF5316126.1"/>
    </source>
</evidence>
<name>A0A8H5B4I2_9AGAR</name>
<accession>A0A8H5B4I2</accession>
<dbReference type="EMBL" id="JAACJJ010000042">
    <property type="protein sequence ID" value="KAF5316126.1"/>
    <property type="molecule type" value="Genomic_DNA"/>
</dbReference>
<dbReference type="Proteomes" id="UP000567179">
    <property type="component" value="Unassembled WGS sequence"/>
</dbReference>
<gene>
    <name evidence="1" type="ORF">D9619_006158</name>
</gene>
<keyword evidence="2" id="KW-1185">Reference proteome</keyword>
<organism evidence="1 2">
    <name type="scientific">Psilocybe cf. subviscida</name>
    <dbReference type="NCBI Taxonomy" id="2480587"/>
    <lineage>
        <taxon>Eukaryota</taxon>
        <taxon>Fungi</taxon>
        <taxon>Dikarya</taxon>
        <taxon>Basidiomycota</taxon>
        <taxon>Agaricomycotina</taxon>
        <taxon>Agaricomycetes</taxon>
        <taxon>Agaricomycetidae</taxon>
        <taxon>Agaricales</taxon>
        <taxon>Agaricineae</taxon>
        <taxon>Strophariaceae</taxon>
        <taxon>Psilocybe</taxon>
    </lineage>
</organism>
<proteinExistence type="predicted"/>
<reference evidence="1 2" key="1">
    <citation type="journal article" date="2020" name="ISME J.">
        <title>Uncovering the hidden diversity of litter-decomposition mechanisms in mushroom-forming fungi.</title>
        <authorList>
            <person name="Floudas D."/>
            <person name="Bentzer J."/>
            <person name="Ahren D."/>
            <person name="Johansson T."/>
            <person name="Persson P."/>
            <person name="Tunlid A."/>
        </authorList>
    </citation>
    <scope>NUCLEOTIDE SEQUENCE [LARGE SCALE GENOMIC DNA]</scope>
    <source>
        <strain evidence="1 2">CBS 101986</strain>
    </source>
</reference>
<sequence>MLPPHSPTLTSLALYCQNNLPHQIRLKFSRAALLQNLCVASDRRSIHCLHCWPSLHRQPTFLKTPSEALHSISALRNYQTDSLVKSLRSDKLASVGQSILDLSLQTVKYPRSPIAHSKLRLSYHRANNSFPQGTKGVFYFHHVAQDNVQSQLRFRLCNTVDDFPHGEDLRLPDGSFWNVSLRAMAKVPSSYHPVLNILRKEFPLEPLDVDSSLNCHRMVSTFDPKKLPSSSQGVVDISDLTAATLRLVGSGRGGWPLFYSAGTGGDASHRKASTYPPGTVGVYYFKQSMAAPTRVGELRFRLCRDLEGFHQGTDLCLPSGEIWHISTLTILASERYKELRNFLSAEGLLDDALHLDVAGTMLTTPHPTIVPLRVLNTPFMVDLSASQITFTVPPSITSKIRAQHLFRNTRFRPLFSGRAVVKFEEYLTPAGDNPRGPLLALRFLEIFTPVKRLSDHDDMLSPEPGHLLTVRQGKSGRYGLWGFNPYNTSIRKVIQDLIARSRTKDSDS</sequence>
<dbReference type="OrthoDB" id="2839137at2759"/>
<comment type="caution">
    <text evidence="1">The sequence shown here is derived from an EMBL/GenBank/DDBJ whole genome shotgun (WGS) entry which is preliminary data.</text>
</comment>
<protein>
    <submittedName>
        <fullName evidence="1">Uncharacterized protein</fullName>
    </submittedName>
</protein>
<dbReference type="AlphaFoldDB" id="A0A8H5B4I2"/>
<evidence type="ECO:0000313" key="2">
    <source>
        <dbReference type="Proteomes" id="UP000567179"/>
    </source>
</evidence>